<feature type="compositionally biased region" description="Polar residues" evidence="1">
    <location>
        <begin position="399"/>
        <end position="415"/>
    </location>
</feature>
<dbReference type="AlphaFoldDB" id="A0A6A7BBY2"/>
<feature type="region of interest" description="Disordered" evidence="1">
    <location>
        <begin position="536"/>
        <end position="560"/>
    </location>
</feature>
<feature type="compositionally biased region" description="Basic and acidic residues" evidence="1">
    <location>
        <begin position="540"/>
        <end position="550"/>
    </location>
</feature>
<reference evidence="2" key="1">
    <citation type="submission" date="2020-01" db="EMBL/GenBank/DDBJ databases">
        <authorList>
            <consortium name="DOE Joint Genome Institute"/>
            <person name="Haridas S."/>
            <person name="Albert R."/>
            <person name="Binder M."/>
            <person name="Bloem J."/>
            <person name="Labutti K."/>
            <person name="Salamov A."/>
            <person name="Andreopoulos B."/>
            <person name="Baker S.E."/>
            <person name="Barry K."/>
            <person name="Bills G."/>
            <person name="Bluhm B.H."/>
            <person name="Cannon C."/>
            <person name="Castanera R."/>
            <person name="Culley D.E."/>
            <person name="Daum C."/>
            <person name="Ezra D."/>
            <person name="Gonzalez J.B."/>
            <person name="Henrissat B."/>
            <person name="Kuo A."/>
            <person name="Liang C."/>
            <person name="Lipzen A."/>
            <person name="Lutzoni F."/>
            <person name="Magnuson J."/>
            <person name="Mondo S."/>
            <person name="Nolan M."/>
            <person name="Ohm R."/>
            <person name="Pangilinan J."/>
            <person name="Park H.-J."/>
            <person name="Ramirez L."/>
            <person name="Alfaro M."/>
            <person name="Sun H."/>
            <person name="Tritt A."/>
            <person name="Yoshinaga Y."/>
            <person name="Zwiers L.-H."/>
            <person name="Turgeon B.G."/>
            <person name="Goodwin S.B."/>
            <person name="Spatafora J.W."/>
            <person name="Crous P.W."/>
            <person name="Grigoriev I.V."/>
        </authorList>
    </citation>
    <scope>NUCLEOTIDE SEQUENCE</scope>
    <source>
        <strain evidence="2">IPT5</strain>
    </source>
</reference>
<feature type="region of interest" description="Disordered" evidence="1">
    <location>
        <begin position="197"/>
        <end position="223"/>
    </location>
</feature>
<feature type="compositionally biased region" description="Polar residues" evidence="1">
    <location>
        <begin position="33"/>
        <end position="43"/>
    </location>
</feature>
<gene>
    <name evidence="2" type="ORF">T440DRAFT_553673</name>
</gene>
<feature type="region of interest" description="Disordered" evidence="1">
    <location>
        <begin position="399"/>
        <end position="440"/>
    </location>
</feature>
<evidence type="ECO:0000313" key="2">
    <source>
        <dbReference type="EMBL" id="KAF2852257.1"/>
    </source>
</evidence>
<keyword evidence="3" id="KW-1185">Reference proteome</keyword>
<accession>A0A6A7BBY2</accession>
<dbReference type="OrthoDB" id="3687864at2759"/>
<dbReference type="EMBL" id="MU006299">
    <property type="protein sequence ID" value="KAF2852257.1"/>
    <property type="molecule type" value="Genomic_DNA"/>
</dbReference>
<feature type="region of interest" description="Disordered" evidence="1">
    <location>
        <begin position="21"/>
        <end position="43"/>
    </location>
</feature>
<feature type="compositionally biased region" description="Gly residues" evidence="1">
    <location>
        <begin position="208"/>
        <end position="218"/>
    </location>
</feature>
<name>A0A6A7BBY2_9PLEO</name>
<protein>
    <submittedName>
        <fullName evidence="2">Uncharacterized protein</fullName>
    </submittedName>
</protein>
<proteinExistence type="predicted"/>
<evidence type="ECO:0000256" key="1">
    <source>
        <dbReference type="SAM" id="MobiDB-lite"/>
    </source>
</evidence>
<evidence type="ECO:0000313" key="3">
    <source>
        <dbReference type="Proteomes" id="UP000799423"/>
    </source>
</evidence>
<sequence length="560" mass="60173">MPPHIPNPVFRFSFFAPQLPTPVSRHPRPNLPISETPNSATRDSHWANTHTLTAKMCIIYYATFAKCPHRDYVGCYHCGHFRCNIPSQHIFGVEDAGYPCDMCFLLDRQPEMPAVKWYPPVSDEKLGLMKQPGMAYPKVVVMEMKDPSEEASVASTYASSFASGFTYSDARSMSDVDSATSYWRLDASGIPADMQASIEKSEEKSDGGSEGSGSGSGNSNGNISSADSHTTYYYSTGDTLTAGLYPPGTNLPPGFVLTPSRTAGSPTSDILDVSPNTAKHRNLVQDQLAALPEPIPTRPFAESLQDLPAPVLRTVYQPAFSPMLPAGLPSYPVLPHGLINDPVYSSGLAGEHFLSIQGGTFHARAMPIMTGERFPGLHRGSSAVGGPVLVGEYMPSSFQAGPSAHTPSGHGSSTHGPPPLNIENFPSLHSASGTHGRTSSRRIGMSRCLFNAHATYSMNAPSSYNNTSVSYNSNATASYNYNNAPASGTGHQLFNMNVPFNSSAQYNNYSEAVSDTNVGMNMTGSALNPLAPQFRGTANGREEATTREDEWSYENEGYCG</sequence>
<organism evidence="2 3">
    <name type="scientific">Plenodomus tracheiphilus IPT5</name>
    <dbReference type="NCBI Taxonomy" id="1408161"/>
    <lineage>
        <taxon>Eukaryota</taxon>
        <taxon>Fungi</taxon>
        <taxon>Dikarya</taxon>
        <taxon>Ascomycota</taxon>
        <taxon>Pezizomycotina</taxon>
        <taxon>Dothideomycetes</taxon>
        <taxon>Pleosporomycetidae</taxon>
        <taxon>Pleosporales</taxon>
        <taxon>Pleosporineae</taxon>
        <taxon>Leptosphaeriaceae</taxon>
        <taxon>Plenodomus</taxon>
    </lineage>
</organism>
<feature type="compositionally biased region" description="Polar residues" evidence="1">
    <location>
        <begin position="427"/>
        <end position="437"/>
    </location>
</feature>
<dbReference type="Proteomes" id="UP000799423">
    <property type="component" value="Unassembled WGS sequence"/>
</dbReference>